<evidence type="ECO:0000256" key="1">
    <source>
        <dbReference type="SAM" id="Phobius"/>
    </source>
</evidence>
<accession>A0A1H3S370</accession>
<dbReference type="OrthoDB" id="3629141at2"/>
<gene>
    <name evidence="2" type="ORF">SAMN05421504_112200</name>
</gene>
<dbReference type="Proteomes" id="UP000199515">
    <property type="component" value="Unassembled WGS sequence"/>
</dbReference>
<dbReference type="STRING" id="589385.SAMN05421504_112200"/>
<keyword evidence="1" id="KW-1133">Transmembrane helix</keyword>
<proteinExistence type="predicted"/>
<keyword evidence="1" id="KW-0472">Membrane</keyword>
<keyword evidence="1" id="KW-0812">Transmembrane</keyword>
<protein>
    <recommendedName>
        <fullName evidence="4">TadE-like protein</fullName>
    </recommendedName>
</protein>
<name>A0A1H3S370_9PSEU</name>
<evidence type="ECO:0000313" key="3">
    <source>
        <dbReference type="Proteomes" id="UP000199515"/>
    </source>
</evidence>
<feature type="transmembrane region" description="Helical" evidence="1">
    <location>
        <begin position="20"/>
        <end position="40"/>
    </location>
</feature>
<dbReference type="RefSeq" id="WP_091298626.1">
    <property type="nucleotide sequence ID" value="NZ_FNON01000012.1"/>
</dbReference>
<sequence>MNRLAALHGERGDENLTAAYAFSALLFIAWAVFQAVAVFLGSNVALEAARDGVNAARLPPVDTAAAETRARDYTSRVTLGWLTNVAARASSDGRNVTVTVSADAASFVPFLRFPVSQTASAPIEQLTS</sequence>
<organism evidence="2 3">
    <name type="scientific">Amycolatopsis xylanica</name>
    <dbReference type="NCBI Taxonomy" id="589385"/>
    <lineage>
        <taxon>Bacteria</taxon>
        <taxon>Bacillati</taxon>
        <taxon>Actinomycetota</taxon>
        <taxon>Actinomycetes</taxon>
        <taxon>Pseudonocardiales</taxon>
        <taxon>Pseudonocardiaceae</taxon>
        <taxon>Amycolatopsis</taxon>
    </lineage>
</organism>
<dbReference type="EMBL" id="FNON01000012">
    <property type="protein sequence ID" value="SDZ32456.1"/>
    <property type="molecule type" value="Genomic_DNA"/>
</dbReference>
<evidence type="ECO:0008006" key="4">
    <source>
        <dbReference type="Google" id="ProtNLM"/>
    </source>
</evidence>
<evidence type="ECO:0000313" key="2">
    <source>
        <dbReference type="EMBL" id="SDZ32456.1"/>
    </source>
</evidence>
<keyword evidence="3" id="KW-1185">Reference proteome</keyword>
<dbReference type="AlphaFoldDB" id="A0A1H3S370"/>
<reference evidence="2 3" key="1">
    <citation type="submission" date="2016-10" db="EMBL/GenBank/DDBJ databases">
        <authorList>
            <person name="de Groot N.N."/>
        </authorList>
    </citation>
    <scope>NUCLEOTIDE SEQUENCE [LARGE SCALE GENOMIC DNA]</scope>
    <source>
        <strain evidence="2 3">CPCC 202699</strain>
    </source>
</reference>